<accession>A0A2T0BEY8</accession>
<dbReference type="EMBL" id="PVXQ01000016">
    <property type="protein sequence ID" value="PRR82428.1"/>
    <property type="molecule type" value="Genomic_DNA"/>
</dbReference>
<reference evidence="2 3" key="1">
    <citation type="submission" date="2018-03" db="EMBL/GenBank/DDBJ databases">
        <title>Genome sequence of Clostridium vincentii DSM 10228.</title>
        <authorList>
            <person name="Poehlein A."/>
            <person name="Daniel R."/>
        </authorList>
    </citation>
    <scope>NUCLEOTIDE SEQUENCE [LARGE SCALE GENOMIC DNA]</scope>
    <source>
        <strain evidence="2 3">DSM 10228</strain>
    </source>
</reference>
<evidence type="ECO:0000313" key="3">
    <source>
        <dbReference type="Proteomes" id="UP000239471"/>
    </source>
</evidence>
<evidence type="ECO:0000256" key="1">
    <source>
        <dbReference type="SAM" id="Phobius"/>
    </source>
</evidence>
<name>A0A2T0BEY8_9CLOT</name>
<sequence>MKNKSNLSSILIAILFLVLTISKILNKEYILGGICILVAVANLIVYFRSNAKKSDSSVK</sequence>
<keyword evidence="1" id="KW-1133">Transmembrane helix</keyword>
<dbReference type="RefSeq" id="WP_106059747.1">
    <property type="nucleotide sequence ID" value="NZ_PVXQ01000016.1"/>
</dbReference>
<dbReference type="AlphaFoldDB" id="A0A2T0BEY8"/>
<organism evidence="2 3">
    <name type="scientific">Clostridium vincentii</name>
    <dbReference type="NCBI Taxonomy" id="52704"/>
    <lineage>
        <taxon>Bacteria</taxon>
        <taxon>Bacillati</taxon>
        <taxon>Bacillota</taxon>
        <taxon>Clostridia</taxon>
        <taxon>Eubacteriales</taxon>
        <taxon>Clostridiaceae</taxon>
        <taxon>Clostridium</taxon>
    </lineage>
</organism>
<feature type="transmembrane region" description="Helical" evidence="1">
    <location>
        <begin position="7"/>
        <end position="24"/>
    </location>
</feature>
<protein>
    <submittedName>
        <fullName evidence="2">Uncharacterized protein</fullName>
    </submittedName>
</protein>
<keyword evidence="1" id="KW-0812">Transmembrane</keyword>
<keyword evidence="3" id="KW-1185">Reference proteome</keyword>
<comment type="caution">
    <text evidence="2">The sequence shown here is derived from an EMBL/GenBank/DDBJ whole genome shotgun (WGS) entry which is preliminary data.</text>
</comment>
<dbReference type="Proteomes" id="UP000239471">
    <property type="component" value="Unassembled WGS sequence"/>
</dbReference>
<keyword evidence="1" id="KW-0472">Membrane</keyword>
<evidence type="ECO:0000313" key="2">
    <source>
        <dbReference type="EMBL" id="PRR82428.1"/>
    </source>
</evidence>
<gene>
    <name evidence="2" type="ORF">CLVI_17680</name>
</gene>
<feature type="transmembrane region" description="Helical" evidence="1">
    <location>
        <begin position="30"/>
        <end position="47"/>
    </location>
</feature>
<proteinExistence type="predicted"/>